<dbReference type="EMBL" id="KZ308198">
    <property type="protein sequence ID" value="KAG8224511.1"/>
    <property type="molecule type" value="Genomic_DNA"/>
</dbReference>
<dbReference type="Gene3D" id="3.30.420.10">
    <property type="entry name" value="Ribonuclease H-like superfamily/Ribonuclease H"/>
    <property type="match status" value="1"/>
</dbReference>
<dbReference type="PANTHER" id="PTHR19303:SF74">
    <property type="entry name" value="POGO TRANSPOSABLE ELEMENT WITH KRAB DOMAIN"/>
    <property type="match status" value="1"/>
</dbReference>
<organism evidence="3 4">
    <name type="scientific">Ladona fulva</name>
    <name type="common">Scarce chaser dragonfly</name>
    <name type="synonym">Libellula fulva</name>
    <dbReference type="NCBI Taxonomy" id="123851"/>
    <lineage>
        <taxon>Eukaryota</taxon>
        <taxon>Metazoa</taxon>
        <taxon>Ecdysozoa</taxon>
        <taxon>Arthropoda</taxon>
        <taxon>Hexapoda</taxon>
        <taxon>Insecta</taxon>
        <taxon>Pterygota</taxon>
        <taxon>Palaeoptera</taxon>
        <taxon>Odonata</taxon>
        <taxon>Epiprocta</taxon>
        <taxon>Anisoptera</taxon>
        <taxon>Libelluloidea</taxon>
        <taxon>Libellulidae</taxon>
        <taxon>Ladona</taxon>
    </lineage>
</organism>
<feature type="domain" description="HTH psq-type" evidence="2">
    <location>
        <begin position="1"/>
        <end position="23"/>
    </location>
</feature>
<dbReference type="InterPro" id="IPR036397">
    <property type="entry name" value="RNaseH_sf"/>
</dbReference>
<evidence type="ECO:0000259" key="1">
    <source>
        <dbReference type="Pfam" id="PF03184"/>
    </source>
</evidence>
<dbReference type="Proteomes" id="UP000792457">
    <property type="component" value="Unassembled WGS sequence"/>
</dbReference>
<evidence type="ECO:0000313" key="3">
    <source>
        <dbReference type="EMBL" id="KAG8224511.1"/>
    </source>
</evidence>
<dbReference type="OrthoDB" id="8194272at2759"/>
<dbReference type="GO" id="GO:0003677">
    <property type="term" value="F:DNA binding"/>
    <property type="evidence" value="ECO:0007669"/>
    <property type="project" value="InterPro"/>
</dbReference>
<dbReference type="AlphaFoldDB" id="A0A8K0NWG9"/>
<dbReference type="InterPro" id="IPR004875">
    <property type="entry name" value="DDE_SF_endonuclease_dom"/>
</dbReference>
<dbReference type="GO" id="GO:0005634">
    <property type="term" value="C:nucleus"/>
    <property type="evidence" value="ECO:0007669"/>
    <property type="project" value="TreeGrafter"/>
</dbReference>
<sequence length="386" mass="44750">MSQKQAADHYNISRSTIKRRLKNDLPIKPRRPTVFTSDEEMAFASLLDKVCDFGFPVDELDFRYIVKCYLEKQGRSVEFFHNNHPGRDWVKLFMKRHPHLSIRFENNIKRARAAIDETVITQYVDNMSDLTKDVPPDRIYNYDETCMSDDPGRCKIIFRRGCEYPERVINSTKSTVTVMLCGNEAGSSIPPYIIHKAEHLWTTWAENGPMGTRYNRSKHGWIDLAIFEEWFTTHHLTVLKQQSGKKIVVRDNLSSHLSLNVVKLCEENDIKFVCLPPNSSHLTQPLDIAYFRPLKAKWRDIMTKWKQSEAGKRVASLPKDQFPMQLRTVLDEIQPSLSKNLKAGFKKAGIYPANKDEILSIAKTRQISEPRSSWRCFLGSPQQKKT</sequence>
<feature type="domain" description="DDE-1" evidence="1">
    <location>
        <begin position="173"/>
        <end position="310"/>
    </location>
</feature>
<evidence type="ECO:0000313" key="4">
    <source>
        <dbReference type="Proteomes" id="UP000792457"/>
    </source>
</evidence>
<reference evidence="3" key="1">
    <citation type="submission" date="2013-04" db="EMBL/GenBank/DDBJ databases">
        <authorList>
            <person name="Qu J."/>
            <person name="Murali S.C."/>
            <person name="Bandaranaike D."/>
            <person name="Bellair M."/>
            <person name="Blankenburg K."/>
            <person name="Chao H."/>
            <person name="Dinh H."/>
            <person name="Doddapaneni H."/>
            <person name="Downs B."/>
            <person name="Dugan-Rocha S."/>
            <person name="Elkadiri S."/>
            <person name="Gnanaolivu R.D."/>
            <person name="Hernandez B."/>
            <person name="Javaid M."/>
            <person name="Jayaseelan J.C."/>
            <person name="Lee S."/>
            <person name="Li M."/>
            <person name="Ming W."/>
            <person name="Munidasa M."/>
            <person name="Muniz J."/>
            <person name="Nguyen L."/>
            <person name="Ongeri F."/>
            <person name="Osuji N."/>
            <person name="Pu L.-L."/>
            <person name="Puazo M."/>
            <person name="Qu C."/>
            <person name="Quiroz J."/>
            <person name="Raj R."/>
            <person name="Weissenberger G."/>
            <person name="Xin Y."/>
            <person name="Zou X."/>
            <person name="Han Y."/>
            <person name="Richards S."/>
            <person name="Worley K."/>
            <person name="Muzny D."/>
            <person name="Gibbs R."/>
        </authorList>
    </citation>
    <scope>NUCLEOTIDE SEQUENCE</scope>
    <source>
        <strain evidence="3">Sampled in the wild</strain>
    </source>
</reference>
<accession>A0A8K0NWG9</accession>
<dbReference type="InterPro" id="IPR007889">
    <property type="entry name" value="HTH_Psq"/>
</dbReference>
<proteinExistence type="predicted"/>
<name>A0A8K0NWG9_LADFU</name>
<dbReference type="Pfam" id="PF05225">
    <property type="entry name" value="HTH_psq"/>
    <property type="match status" value="1"/>
</dbReference>
<dbReference type="Pfam" id="PF03184">
    <property type="entry name" value="DDE_1"/>
    <property type="match status" value="1"/>
</dbReference>
<reference evidence="3" key="2">
    <citation type="submission" date="2017-10" db="EMBL/GenBank/DDBJ databases">
        <title>Ladona fulva Genome sequencing and assembly.</title>
        <authorList>
            <person name="Murali S."/>
            <person name="Richards S."/>
            <person name="Bandaranaike D."/>
            <person name="Bellair M."/>
            <person name="Blankenburg K."/>
            <person name="Chao H."/>
            <person name="Dinh H."/>
            <person name="Doddapaneni H."/>
            <person name="Dugan-Rocha S."/>
            <person name="Elkadiri S."/>
            <person name="Gnanaolivu R."/>
            <person name="Hernandez B."/>
            <person name="Skinner E."/>
            <person name="Javaid M."/>
            <person name="Lee S."/>
            <person name="Li M."/>
            <person name="Ming W."/>
            <person name="Munidasa M."/>
            <person name="Muniz J."/>
            <person name="Nguyen L."/>
            <person name="Hughes D."/>
            <person name="Osuji N."/>
            <person name="Pu L.-L."/>
            <person name="Puazo M."/>
            <person name="Qu C."/>
            <person name="Quiroz J."/>
            <person name="Raj R."/>
            <person name="Weissenberger G."/>
            <person name="Xin Y."/>
            <person name="Zou X."/>
            <person name="Han Y."/>
            <person name="Worley K."/>
            <person name="Muzny D."/>
            <person name="Gibbs R."/>
        </authorList>
    </citation>
    <scope>NUCLEOTIDE SEQUENCE</scope>
    <source>
        <strain evidence="3">Sampled in the wild</strain>
    </source>
</reference>
<gene>
    <name evidence="3" type="ORF">J437_LFUL004994</name>
</gene>
<dbReference type="InterPro" id="IPR050863">
    <property type="entry name" value="CenT-Element_Derived"/>
</dbReference>
<comment type="caution">
    <text evidence="3">The sequence shown here is derived from an EMBL/GenBank/DDBJ whole genome shotgun (WGS) entry which is preliminary data.</text>
</comment>
<evidence type="ECO:0000259" key="2">
    <source>
        <dbReference type="Pfam" id="PF05225"/>
    </source>
</evidence>
<keyword evidence="4" id="KW-1185">Reference proteome</keyword>
<protein>
    <submittedName>
        <fullName evidence="3">Uncharacterized protein</fullName>
    </submittedName>
</protein>
<dbReference type="PANTHER" id="PTHR19303">
    <property type="entry name" value="TRANSPOSON"/>
    <property type="match status" value="1"/>
</dbReference>